<dbReference type="SUPFAM" id="SSF47823">
    <property type="entry name" value="lambda integrase-like, N-terminal domain"/>
    <property type="match status" value="1"/>
</dbReference>
<dbReference type="Pfam" id="PF02899">
    <property type="entry name" value="Phage_int_SAM_1"/>
    <property type="match status" value="1"/>
</dbReference>
<dbReference type="InterPro" id="IPR044068">
    <property type="entry name" value="CB"/>
</dbReference>
<dbReference type="InterPro" id="IPR011010">
    <property type="entry name" value="DNA_brk_join_enz"/>
</dbReference>
<dbReference type="PROSITE" id="PS51898">
    <property type="entry name" value="TYR_RECOMBINASE"/>
    <property type="match status" value="1"/>
</dbReference>
<keyword evidence="3" id="KW-0233">DNA recombination</keyword>
<evidence type="ECO:0000259" key="6">
    <source>
        <dbReference type="PROSITE" id="PS51900"/>
    </source>
</evidence>
<gene>
    <name evidence="7" type="ORF">GCM10022268_33500</name>
</gene>
<evidence type="ECO:0000256" key="4">
    <source>
        <dbReference type="PROSITE-ProRule" id="PRU01248"/>
    </source>
</evidence>
<evidence type="ECO:0000256" key="2">
    <source>
        <dbReference type="ARBA" id="ARBA00023125"/>
    </source>
</evidence>
<dbReference type="SUPFAM" id="SSF56349">
    <property type="entry name" value="DNA breaking-rejoining enzymes"/>
    <property type="match status" value="1"/>
</dbReference>
<reference evidence="8" key="1">
    <citation type="journal article" date="2019" name="Int. J. Syst. Evol. Microbiol.">
        <title>The Global Catalogue of Microorganisms (GCM) 10K type strain sequencing project: providing services to taxonomists for standard genome sequencing and annotation.</title>
        <authorList>
            <consortium name="The Broad Institute Genomics Platform"/>
            <consortium name="The Broad Institute Genome Sequencing Center for Infectious Disease"/>
            <person name="Wu L."/>
            <person name="Ma J."/>
        </authorList>
    </citation>
    <scope>NUCLEOTIDE SEQUENCE [LARGE SCALE GENOMIC DNA]</scope>
    <source>
        <strain evidence="8">JCM 17498</strain>
    </source>
</reference>
<dbReference type="InterPro" id="IPR002104">
    <property type="entry name" value="Integrase_catalytic"/>
</dbReference>
<evidence type="ECO:0000256" key="3">
    <source>
        <dbReference type="ARBA" id="ARBA00023172"/>
    </source>
</evidence>
<dbReference type="Pfam" id="PF00589">
    <property type="entry name" value="Phage_integrase"/>
    <property type="match status" value="1"/>
</dbReference>
<dbReference type="InterPro" id="IPR004107">
    <property type="entry name" value="Integrase_SAM-like_N"/>
</dbReference>
<accession>A0ABP7EPU4</accession>
<dbReference type="PROSITE" id="PS51900">
    <property type="entry name" value="CB"/>
    <property type="match status" value="1"/>
</dbReference>
<name>A0ABP7EPU4_9SPHN</name>
<dbReference type="InterPro" id="IPR052925">
    <property type="entry name" value="Phage_Integrase-like_Recomb"/>
</dbReference>
<feature type="domain" description="Tyr recombinase" evidence="5">
    <location>
        <begin position="130"/>
        <end position="324"/>
    </location>
</feature>
<evidence type="ECO:0000256" key="1">
    <source>
        <dbReference type="ARBA" id="ARBA00022908"/>
    </source>
</evidence>
<comment type="caution">
    <text evidence="7">The sequence shown here is derived from an EMBL/GenBank/DDBJ whole genome shotgun (WGS) entry which is preliminary data.</text>
</comment>
<protein>
    <submittedName>
        <fullName evidence="7">Site-specific integrase</fullName>
    </submittedName>
</protein>
<dbReference type="PANTHER" id="PTHR34605">
    <property type="entry name" value="PHAGE_INTEGRASE DOMAIN-CONTAINING PROTEIN"/>
    <property type="match status" value="1"/>
</dbReference>
<dbReference type="Gene3D" id="1.10.443.10">
    <property type="entry name" value="Intergrase catalytic core"/>
    <property type="match status" value="1"/>
</dbReference>
<evidence type="ECO:0000259" key="5">
    <source>
        <dbReference type="PROSITE" id="PS51898"/>
    </source>
</evidence>
<dbReference type="PANTHER" id="PTHR34605:SF3">
    <property type="entry name" value="P CELL-TYPE AGGLUTINATION PROTEIN MAP4-LIKE-RELATED"/>
    <property type="match status" value="1"/>
</dbReference>
<dbReference type="Gene3D" id="1.10.150.130">
    <property type="match status" value="1"/>
</dbReference>
<dbReference type="Proteomes" id="UP001500523">
    <property type="component" value="Unassembled WGS sequence"/>
</dbReference>
<dbReference type="EMBL" id="BAABBF010000011">
    <property type="protein sequence ID" value="GAA3722625.1"/>
    <property type="molecule type" value="Genomic_DNA"/>
</dbReference>
<evidence type="ECO:0000313" key="7">
    <source>
        <dbReference type="EMBL" id="GAA3722625.1"/>
    </source>
</evidence>
<proteinExistence type="predicted"/>
<keyword evidence="2 4" id="KW-0238">DNA-binding</keyword>
<organism evidence="7 8">
    <name type="scientific">Sphingomonas cynarae</name>
    <dbReference type="NCBI Taxonomy" id="930197"/>
    <lineage>
        <taxon>Bacteria</taxon>
        <taxon>Pseudomonadati</taxon>
        <taxon>Pseudomonadota</taxon>
        <taxon>Alphaproteobacteria</taxon>
        <taxon>Sphingomonadales</taxon>
        <taxon>Sphingomonadaceae</taxon>
        <taxon>Sphingomonas</taxon>
    </lineage>
</organism>
<evidence type="ECO:0000313" key="8">
    <source>
        <dbReference type="Proteomes" id="UP001500523"/>
    </source>
</evidence>
<feature type="domain" description="Core-binding (CB)" evidence="6">
    <location>
        <begin position="14"/>
        <end position="101"/>
    </location>
</feature>
<keyword evidence="8" id="KW-1185">Reference proteome</keyword>
<sequence>MVVVAPVPALRSQPSLPGLVQAETERADAYARAARAENTHRGYRADWTIFTAWCAGRGESALPAGADVVRRFIGAEADRGRSPATIERRLAAIGHYHRLGGFVAPTDSPDAGPLRETMAGIRRARGGAVVRKQAADAAILERLLATITGDGVRARRDRAVLVIGMAAALRRSELVALTMADVALVPEGLRLTIRGSKTDQAGRGVVIAIPEGMRLAPKARLMAWLAAAGHDEGPLFRRLTRGDEPMAVAMSDRAVARLVQGAAVRAGLDPRRFAGHSLRAGFLTESAARGATIFKMQEVSRHKTVQILADYVRNAELFKDHAGAGFL</sequence>
<dbReference type="InterPro" id="IPR013762">
    <property type="entry name" value="Integrase-like_cat_sf"/>
</dbReference>
<dbReference type="InterPro" id="IPR010998">
    <property type="entry name" value="Integrase_recombinase_N"/>
</dbReference>
<keyword evidence="1" id="KW-0229">DNA integration</keyword>
<dbReference type="CDD" id="cd00799">
    <property type="entry name" value="INT_Cre_C"/>
    <property type="match status" value="1"/>
</dbReference>